<evidence type="ECO:0000313" key="3">
    <source>
        <dbReference type="EMBL" id="KAJ7605198.1"/>
    </source>
</evidence>
<feature type="compositionally biased region" description="Basic and acidic residues" evidence="1">
    <location>
        <begin position="309"/>
        <end position="318"/>
    </location>
</feature>
<reference evidence="3" key="1">
    <citation type="submission" date="2023-03" db="EMBL/GenBank/DDBJ databases">
        <title>Massive genome expansion in bonnet fungi (Mycena s.s.) driven by repeated elements and novel gene families across ecological guilds.</title>
        <authorList>
            <consortium name="Lawrence Berkeley National Laboratory"/>
            <person name="Harder C.B."/>
            <person name="Miyauchi S."/>
            <person name="Viragh M."/>
            <person name="Kuo A."/>
            <person name="Thoen E."/>
            <person name="Andreopoulos B."/>
            <person name="Lu D."/>
            <person name="Skrede I."/>
            <person name="Drula E."/>
            <person name="Henrissat B."/>
            <person name="Morin E."/>
            <person name="Kohler A."/>
            <person name="Barry K."/>
            <person name="LaButti K."/>
            <person name="Morin E."/>
            <person name="Salamov A."/>
            <person name="Lipzen A."/>
            <person name="Mereny Z."/>
            <person name="Hegedus B."/>
            <person name="Baldrian P."/>
            <person name="Stursova M."/>
            <person name="Weitz H."/>
            <person name="Taylor A."/>
            <person name="Grigoriev I.V."/>
            <person name="Nagy L.G."/>
            <person name="Martin F."/>
            <person name="Kauserud H."/>
        </authorList>
    </citation>
    <scope>NUCLEOTIDE SEQUENCE</scope>
    <source>
        <strain evidence="3">9284</strain>
    </source>
</reference>
<dbReference type="EMBL" id="JARKIF010000080">
    <property type="protein sequence ID" value="KAJ7605198.1"/>
    <property type="molecule type" value="Genomic_DNA"/>
</dbReference>
<protein>
    <submittedName>
        <fullName evidence="3">Uncharacterized protein</fullName>
    </submittedName>
</protein>
<dbReference type="AlphaFoldDB" id="A0AAD7AZ36"/>
<keyword evidence="2" id="KW-0812">Transmembrane</keyword>
<keyword evidence="2" id="KW-0472">Membrane</keyword>
<keyword evidence="4" id="KW-1185">Reference proteome</keyword>
<gene>
    <name evidence="3" type="ORF">FB45DRAFT_953978</name>
</gene>
<feature type="transmembrane region" description="Helical" evidence="2">
    <location>
        <begin position="48"/>
        <end position="65"/>
    </location>
</feature>
<evidence type="ECO:0000256" key="1">
    <source>
        <dbReference type="SAM" id="MobiDB-lite"/>
    </source>
</evidence>
<feature type="transmembrane region" description="Helical" evidence="2">
    <location>
        <begin position="236"/>
        <end position="255"/>
    </location>
</feature>
<evidence type="ECO:0000313" key="4">
    <source>
        <dbReference type="Proteomes" id="UP001221142"/>
    </source>
</evidence>
<feature type="transmembrane region" description="Helical" evidence="2">
    <location>
        <begin position="12"/>
        <end position="36"/>
    </location>
</feature>
<feature type="region of interest" description="Disordered" evidence="1">
    <location>
        <begin position="309"/>
        <end position="330"/>
    </location>
</feature>
<feature type="transmembrane region" description="Helical" evidence="2">
    <location>
        <begin position="123"/>
        <end position="143"/>
    </location>
</feature>
<feature type="transmembrane region" description="Helical" evidence="2">
    <location>
        <begin position="163"/>
        <end position="188"/>
    </location>
</feature>
<comment type="caution">
    <text evidence="3">The sequence shown here is derived from an EMBL/GenBank/DDBJ whole genome shotgun (WGS) entry which is preliminary data.</text>
</comment>
<evidence type="ECO:0000256" key="2">
    <source>
        <dbReference type="SAM" id="Phobius"/>
    </source>
</evidence>
<keyword evidence="2" id="KW-1133">Transmembrane helix</keyword>
<dbReference type="Proteomes" id="UP001221142">
    <property type="component" value="Unassembled WGS sequence"/>
</dbReference>
<name>A0AAD7AZ36_9AGAR</name>
<organism evidence="3 4">
    <name type="scientific">Roridomyces roridus</name>
    <dbReference type="NCBI Taxonomy" id="1738132"/>
    <lineage>
        <taxon>Eukaryota</taxon>
        <taxon>Fungi</taxon>
        <taxon>Dikarya</taxon>
        <taxon>Basidiomycota</taxon>
        <taxon>Agaricomycotina</taxon>
        <taxon>Agaricomycetes</taxon>
        <taxon>Agaricomycetidae</taxon>
        <taxon>Agaricales</taxon>
        <taxon>Marasmiineae</taxon>
        <taxon>Mycenaceae</taxon>
        <taxon>Roridomyces</taxon>
    </lineage>
</organism>
<proteinExistence type="predicted"/>
<accession>A0AAD7AZ36</accession>
<feature type="transmembrane region" description="Helical" evidence="2">
    <location>
        <begin position="200"/>
        <end position="224"/>
    </location>
</feature>
<sequence length="330" mass="36087">MKDLSIDKASLIALIIESVNIGISTTLSIATSLIILNKPKTSNRNWHLLGTLALIWALSIAHWIIDITRAYQGFIKAPEGAIAYYGLVSNPLEAAKDGVYITVTLVADHFMIYRVWMVWNRNWYIAVLPILLWIGGAVSGYTVTHLLLLAGHGDLFVSSLAPWALTFFAMSLTLNVVCTLLIAGRILWTHMKVRIVRTGGSYVFTVLTVLVESAALYSLSLAVLLTLYDLGLNSQYILLDWTTSLIGIAFSMIIYRLAMPSTGSTDNGISTIDHAQPGSARAGANARTNSYTYPLTSVNVTRLVEVSRDTDADRDGDGGYKPQSEWISAV</sequence>